<evidence type="ECO:0000313" key="2">
    <source>
        <dbReference type="EMBL" id="TWU56313.1"/>
    </source>
</evidence>
<dbReference type="RefSeq" id="WP_146534323.1">
    <property type="nucleotide sequence ID" value="NZ_SJPX01000002.1"/>
</dbReference>
<keyword evidence="1" id="KW-0472">Membrane</keyword>
<keyword evidence="1" id="KW-1133">Transmembrane helix</keyword>
<dbReference type="InterPro" id="IPR025489">
    <property type="entry name" value="DUF4381"/>
</dbReference>
<name>A0A5C6F3D2_9BACT</name>
<proteinExistence type="predicted"/>
<dbReference type="Pfam" id="PF14316">
    <property type="entry name" value="DUF4381"/>
    <property type="match status" value="1"/>
</dbReference>
<evidence type="ECO:0008006" key="4">
    <source>
        <dbReference type="Google" id="ProtNLM"/>
    </source>
</evidence>
<dbReference type="Proteomes" id="UP000317977">
    <property type="component" value="Unassembled WGS sequence"/>
</dbReference>
<organism evidence="2 3">
    <name type="scientific">Rubripirellula reticaptiva</name>
    <dbReference type="NCBI Taxonomy" id="2528013"/>
    <lineage>
        <taxon>Bacteria</taxon>
        <taxon>Pseudomonadati</taxon>
        <taxon>Planctomycetota</taxon>
        <taxon>Planctomycetia</taxon>
        <taxon>Pirellulales</taxon>
        <taxon>Pirellulaceae</taxon>
        <taxon>Rubripirellula</taxon>
    </lineage>
</organism>
<feature type="transmembrane region" description="Helical" evidence="1">
    <location>
        <begin position="28"/>
        <end position="49"/>
    </location>
</feature>
<keyword evidence="1" id="KW-0812">Transmembrane</keyword>
<sequence>METDPYSLSALEGIVIPDSVGVFPLAPGWWFVIAIASIWLAYGLIACWIRYRQNAYRREGVRLIRKLETASSFEVGLRGVDEVLKRVAMVSYSREKVASLWGTDWADFLRASVREFRFSDSVVANLASSNYQKIPDDFGHEEYVATLQAASAWIREHDRDDDAC</sequence>
<evidence type="ECO:0000313" key="3">
    <source>
        <dbReference type="Proteomes" id="UP000317977"/>
    </source>
</evidence>
<accession>A0A5C6F3D2</accession>
<comment type="caution">
    <text evidence="2">The sequence shown here is derived from an EMBL/GenBank/DDBJ whole genome shotgun (WGS) entry which is preliminary data.</text>
</comment>
<keyword evidence="3" id="KW-1185">Reference proteome</keyword>
<dbReference type="EMBL" id="SJPX01000002">
    <property type="protein sequence ID" value="TWU56313.1"/>
    <property type="molecule type" value="Genomic_DNA"/>
</dbReference>
<dbReference type="OrthoDB" id="283083at2"/>
<reference evidence="2 3" key="1">
    <citation type="submission" date="2019-02" db="EMBL/GenBank/DDBJ databases">
        <title>Deep-cultivation of Planctomycetes and their phenomic and genomic characterization uncovers novel biology.</title>
        <authorList>
            <person name="Wiegand S."/>
            <person name="Jogler M."/>
            <person name="Boedeker C."/>
            <person name="Pinto D."/>
            <person name="Vollmers J."/>
            <person name="Rivas-Marin E."/>
            <person name="Kohn T."/>
            <person name="Peeters S.H."/>
            <person name="Heuer A."/>
            <person name="Rast P."/>
            <person name="Oberbeckmann S."/>
            <person name="Bunk B."/>
            <person name="Jeske O."/>
            <person name="Meyerdierks A."/>
            <person name="Storesund J.E."/>
            <person name="Kallscheuer N."/>
            <person name="Luecker S."/>
            <person name="Lage O.M."/>
            <person name="Pohl T."/>
            <person name="Merkel B.J."/>
            <person name="Hornburger P."/>
            <person name="Mueller R.-W."/>
            <person name="Bruemmer F."/>
            <person name="Labrenz M."/>
            <person name="Spormann A.M."/>
            <person name="Op Den Camp H."/>
            <person name="Overmann J."/>
            <person name="Amann R."/>
            <person name="Jetten M.S.M."/>
            <person name="Mascher T."/>
            <person name="Medema M.H."/>
            <person name="Devos D.P."/>
            <person name="Kaster A.-K."/>
            <person name="Ovreas L."/>
            <person name="Rohde M."/>
            <person name="Galperin M.Y."/>
            <person name="Jogler C."/>
        </authorList>
    </citation>
    <scope>NUCLEOTIDE SEQUENCE [LARGE SCALE GENOMIC DNA]</scope>
    <source>
        <strain evidence="2 3">Poly59</strain>
    </source>
</reference>
<evidence type="ECO:0000256" key="1">
    <source>
        <dbReference type="SAM" id="Phobius"/>
    </source>
</evidence>
<protein>
    <recommendedName>
        <fullName evidence="4">DUF4381 domain-containing protein</fullName>
    </recommendedName>
</protein>
<dbReference type="AlphaFoldDB" id="A0A5C6F3D2"/>
<gene>
    <name evidence="2" type="ORF">Poly59_26170</name>
</gene>